<keyword evidence="3" id="KW-1185">Reference proteome</keyword>
<dbReference type="InterPro" id="IPR050667">
    <property type="entry name" value="PPR-containing_protein"/>
</dbReference>
<feature type="compositionally biased region" description="Polar residues" evidence="1">
    <location>
        <begin position="40"/>
        <end position="49"/>
    </location>
</feature>
<evidence type="ECO:0008006" key="4">
    <source>
        <dbReference type="Google" id="ProtNLM"/>
    </source>
</evidence>
<dbReference type="Gene3D" id="1.25.40.10">
    <property type="entry name" value="Tetratricopeptide repeat domain"/>
    <property type="match status" value="2"/>
</dbReference>
<dbReference type="EMBL" id="JAZHXI010000003">
    <property type="protein sequence ID" value="KAL2073625.1"/>
    <property type="molecule type" value="Genomic_DNA"/>
</dbReference>
<organism evidence="2 3">
    <name type="scientific">Oculimacula yallundae</name>
    <dbReference type="NCBI Taxonomy" id="86028"/>
    <lineage>
        <taxon>Eukaryota</taxon>
        <taxon>Fungi</taxon>
        <taxon>Dikarya</taxon>
        <taxon>Ascomycota</taxon>
        <taxon>Pezizomycotina</taxon>
        <taxon>Leotiomycetes</taxon>
        <taxon>Helotiales</taxon>
        <taxon>Ploettnerulaceae</taxon>
        <taxon>Oculimacula</taxon>
    </lineage>
</organism>
<feature type="region of interest" description="Disordered" evidence="1">
    <location>
        <begin position="90"/>
        <end position="123"/>
    </location>
</feature>
<evidence type="ECO:0000313" key="3">
    <source>
        <dbReference type="Proteomes" id="UP001595075"/>
    </source>
</evidence>
<reference evidence="2 3" key="1">
    <citation type="journal article" date="2024" name="Commun. Biol.">
        <title>Comparative genomic analysis of thermophilic fungi reveals convergent evolutionary adaptations and gene losses.</title>
        <authorList>
            <person name="Steindorff A.S."/>
            <person name="Aguilar-Pontes M.V."/>
            <person name="Robinson A.J."/>
            <person name="Andreopoulos B."/>
            <person name="LaButti K."/>
            <person name="Kuo A."/>
            <person name="Mondo S."/>
            <person name="Riley R."/>
            <person name="Otillar R."/>
            <person name="Haridas S."/>
            <person name="Lipzen A."/>
            <person name="Grimwood J."/>
            <person name="Schmutz J."/>
            <person name="Clum A."/>
            <person name="Reid I.D."/>
            <person name="Moisan M.C."/>
            <person name="Butler G."/>
            <person name="Nguyen T.T.M."/>
            <person name="Dewar K."/>
            <person name="Conant G."/>
            <person name="Drula E."/>
            <person name="Henrissat B."/>
            <person name="Hansel C."/>
            <person name="Singer S."/>
            <person name="Hutchinson M.I."/>
            <person name="de Vries R.P."/>
            <person name="Natvig D.O."/>
            <person name="Powell A.J."/>
            <person name="Tsang A."/>
            <person name="Grigoriev I.V."/>
        </authorList>
    </citation>
    <scope>NUCLEOTIDE SEQUENCE [LARGE SCALE GENOMIC DNA]</scope>
    <source>
        <strain evidence="2 3">CBS 494.80</strain>
    </source>
</reference>
<gene>
    <name evidence="2" type="ORF">VTL71DRAFT_10951</name>
</gene>
<feature type="region of interest" description="Disordered" evidence="1">
    <location>
        <begin position="40"/>
        <end position="70"/>
    </location>
</feature>
<evidence type="ECO:0000256" key="1">
    <source>
        <dbReference type="SAM" id="MobiDB-lite"/>
    </source>
</evidence>
<feature type="region of interest" description="Disordered" evidence="1">
    <location>
        <begin position="763"/>
        <end position="813"/>
    </location>
</feature>
<proteinExistence type="predicted"/>
<sequence length="915" mass="104603">MSLGACIPKRSRVATFANLTSTPREPLLFLYPSWIRSASTTPPLQQQKPSPKRFFQPKEKQKPLSVPKHAATLGEIPAVLDKRFNKPKLQSIIPSDKEAPDVEEDEDTGQLLPSRPPNITTEDGITSLSEEENMFKEITSAKDIEKMARKLLVLQKQNHLDRLSAISSRKEYQAVKREELESWVPDWRVLLATLVKHTPDHGPWLSRALEFKIPEHAEARLMHGIDDYFLEIADQHGCRMEVVSRDEVTSRFNSLVISGPATAISKCAAGILSIAPDAEILPHKESLASPEAFKLDDGTRLPGIRPHILDSQARHRYVMDAQGPAPELRSNELPPEEVPKPEEWTELSFLTYVHALTASRVTSHVNRFGLEFDKSHADRTSVHLRELLSIPEVRPFITREACNEILRYWVARNLIEDTRKVFVHMEILGLKFTPETFNILLAGAAKFNDLHNFHFVLHLMLNRGITPNGRTWTHFMVAFSDVKVKLHIVTAMQKKGLLNHPRTMLEASAQIAGPEIKSSLQKEQTQAEFIAHMDSRYGSMWLNNSSANHIINEIASNGLISRCWEFLHFMESRGVVPDKYCINTILYHCKQTDNLRGAVEILRSLPKSMKFEPCEETFRLMFDLAWSLKHYNVAKVVWRYSCLAGATSYKIRERVWESMKSSNLAKPPKRDTPRYRWSRTAGPVIIGLNDISEHPSRYLEREVPEMELERLLGRVRAREVKEHRAEEKKARIAKAIGDELSEMFESEASECSEGISTFSPLQASHKEDIDPTEPATDPDDYPSPDPITESLPPPMTPDELAAHRASPSYQTHLQQRTLPQILDPWGPSIVGNRLPTYKKPILLDLFYSDLKMFLHWKPVRPFEESLIKALEIDAKWCRRNDLKDKEVKWLVRHALSVKVRSLGRVDGVVREFDWF</sequence>
<dbReference type="PANTHER" id="PTHR47939">
    <property type="entry name" value="MEMBRANE-ASSOCIATED SALT-INDUCIBLE PROTEIN-LIKE"/>
    <property type="match status" value="1"/>
</dbReference>
<evidence type="ECO:0000313" key="2">
    <source>
        <dbReference type="EMBL" id="KAL2073625.1"/>
    </source>
</evidence>
<dbReference type="InterPro" id="IPR011990">
    <property type="entry name" value="TPR-like_helical_dom_sf"/>
</dbReference>
<protein>
    <recommendedName>
        <fullName evidence="4">Pentatricopeptide repeat-containing protein</fullName>
    </recommendedName>
</protein>
<dbReference type="PANTHER" id="PTHR47939:SF5">
    <property type="entry name" value="PENTACOTRIPEPTIDE-REPEAT REGION OF PRORP DOMAIN-CONTAINING PROTEIN"/>
    <property type="match status" value="1"/>
</dbReference>
<name>A0ABR4CUK5_9HELO</name>
<feature type="compositionally biased region" description="Pro residues" evidence="1">
    <location>
        <begin position="783"/>
        <end position="796"/>
    </location>
</feature>
<dbReference type="Proteomes" id="UP001595075">
    <property type="component" value="Unassembled WGS sequence"/>
</dbReference>
<accession>A0ABR4CUK5</accession>
<comment type="caution">
    <text evidence="2">The sequence shown here is derived from an EMBL/GenBank/DDBJ whole genome shotgun (WGS) entry which is preliminary data.</text>
</comment>